<dbReference type="OrthoDB" id="2555434at2759"/>
<proteinExistence type="predicted"/>
<dbReference type="AlphaFoldDB" id="S8E2C1"/>
<dbReference type="InParanoid" id="S8E2C1"/>
<organism evidence="2 3">
    <name type="scientific">Fomitopsis schrenkii</name>
    <name type="common">Brown rot fungus</name>
    <dbReference type="NCBI Taxonomy" id="2126942"/>
    <lineage>
        <taxon>Eukaryota</taxon>
        <taxon>Fungi</taxon>
        <taxon>Dikarya</taxon>
        <taxon>Basidiomycota</taxon>
        <taxon>Agaricomycotina</taxon>
        <taxon>Agaricomycetes</taxon>
        <taxon>Polyporales</taxon>
        <taxon>Fomitopsis</taxon>
    </lineage>
</organism>
<keyword evidence="3" id="KW-1185">Reference proteome</keyword>
<dbReference type="EMBL" id="KE504161">
    <property type="protein sequence ID" value="EPS98932.1"/>
    <property type="molecule type" value="Genomic_DNA"/>
</dbReference>
<evidence type="ECO:0000256" key="1">
    <source>
        <dbReference type="SAM" id="Phobius"/>
    </source>
</evidence>
<gene>
    <name evidence="2" type="ORF">FOMPIDRAFT_90394</name>
</gene>
<dbReference type="PANTHER" id="PTHR38646:SF1">
    <property type="entry name" value="DUF202 DOMAIN-CONTAINING PROTEIN"/>
    <property type="match status" value="1"/>
</dbReference>
<keyword evidence="1" id="KW-1133">Transmembrane helix</keyword>
<evidence type="ECO:0008006" key="4">
    <source>
        <dbReference type="Google" id="ProtNLM"/>
    </source>
</evidence>
<evidence type="ECO:0000313" key="2">
    <source>
        <dbReference type="EMBL" id="EPS98932.1"/>
    </source>
</evidence>
<evidence type="ECO:0000313" key="3">
    <source>
        <dbReference type="Proteomes" id="UP000015241"/>
    </source>
</evidence>
<name>S8E2C1_FOMSC</name>
<accession>S8E2C1</accession>
<keyword evidence="1" id="KW-0472">Membrane</keyword>
<sequence length="172" mass="19505">MLTRRRALSGSAVADGYETLEDGSAPTHRYRGHRADSFFPEDNEELVELRARQRTFDGAYARTALVNFGYALTILRLFDKRFARIGLVYTILGVALTVMSFFRHRHSRHDFADIHRKEPWEHARPTVGQTGKRVFGRPFVTAGWMVIAVTVIVAAVEISLLVLILNVRMAGF</sequence>
<dbReference type="eggNOG" id="ENOG502S764">
    <property type="taxonomic scope" value="Eukaryota"/>
</dbReference>
<reference evidence="2 3" key="1">
    <citation type="journal article" date="2012" name="Science">
        <title>The Paleozoic origin of enzymatic lignin decomposition reconstructed from 31 fungal genomes.</title>
        <authorList>
            <person name="Floudas D."/>
            <person name="Binder M."/>
            <person name="Riley R."/>
            <person name="Barry K."/>
            <person name="Blanchette R.A."/>
            <person name="Henrissat B."/>
            <person name="Martinez A.T."/>
            <person name="Otillar R."/>
            <person name="Spatafora J.W."/>
            <person name="Yadav J.S."/>
            <person name="Aerts A."/>
            <person name="Benoit I."/>
            <person name="Boyd A."/>
            <person name="Carlson A."/>
            <person name="Copeland A."/>
            <person name="Coutinho P.M."/>
            <person name="de Vries R.P."/>
            <person name="Ferreira P."/>
            <person name="Findley K."/>
            <person name="Foster B."/>
            <person name="Gaskell J."/>
            <person name="Glotzer D."/>
            <person name="Gorecki P."/>
            <person name="Heitman J."/>
            <person name="Hesse C."/>
            <person name="Hori C."/>
            <person name="Igarashi K."/>
            <person name="Jurgens J.A."/>
            <person name="Kallen N."/>
            <person name="Kersten P."/>
            <person name="Kohler A."/>
            <person name="Kuees U."/>
            <person name="Kumar T.K.A."/>
            <person name="Kuo A."/>
            <person name="LaButti K."/>
            <person name="Larrondo L.F."/>
            <person name="Lindquist E."/>
            <person name="Ling A."/>
            <person name="Lombard V."/>
            <person name="Lucas S."/>
            <person name="Lundell T."/>
            <person name="Martin R."/>
            <person name="McLaughlin D.J."/>
            <person name="Morgenstern I."/>
            <person name="Morin E."/>
            <person name="Murat C."/>
            <person name="Nagy L.G."/>
            <person name="Nolan M."/>
            <person name="Ohm R.A."/>
            <person name="Patyshakuliyeva A."/>
            <person name="Rokas A."/>
            <person name="Ruiz-Duenas F.J."/>
            <person name="Sabat G."/>
            <person name="Salamov A."/>
            <person name="Samejima M."/>
            <person name="Schmutz J."/>
            <person name="Slot J.C."/>
            <person name="St John F."/>
            <person name="Stenlid J."/>
            <person name="Sun H."/>
            <person name="Sun S."/>
            <person name="Syed K."/>
            <person name="Tsang A."/>
            <person name="Wiebenga A."/>
            <person name="Young D."/>
            <person name="Pisabarro A."/>
            <person name="Eastwood D.C."/>
            <person name="Martin F."/>
            <person name="Cullen D."/>
            <person name="Grigoriev I.V."/>
            <person name="Hibbett D.S."/>
        </authorList>
    </citation>
    <scope>NUCLEOTIDE SEQUENCE</scope>
    <source>
        <strain evidence="3">FP-58527</strain>
    </source>
</reference>
<protein>
    <recommendedName>
        <fullName evidence="4">DUF202 domain-containing protein</fullName>
    </recommendedName>
</protein>
<feature type="transmembrane region" description="Helical" evidence="1">
    <location>
        <begin position="84"/>
        <end position="102"/>
    </location>
</feature>
<keyword evidence="1" id="KW-0812">Transmembrane</keyword>
<dbReference type="PANTHER" id="PTHR38646">
    <property type="entry name" value="YALI0F00814P"/>
    <property type="match status" value="1"/>
</dbReference>
<dbReference type="Proteomes" id="UP000015241">
    <property type="component" value="Unassembled WGS sequence"/>
</dbReference>
<feature type="transmembrane region" description="Helical" evidence="1">
    <location>
        <begin position="142"/>
        <end position="165"/>
    </location>
</feature>
<dbReference type="HOGENOM" id="CLU_107661_1_0_1"/>